<geneLocation type="plasmid" evidence="6">
    <name>pbdpro</name>
</geneLocation>
<feature type="compositionally biased region" description="Basic and acidic residues" evidence="3">
    <location>
        <begin position="533"/>
        <end position="560"/>
    </location>
</feature>
<feature type="compositionally biased region" description="Basic and acidic residues" evidence="3">
    <location>
        <begin position="351"/>
        <end position="416"/>
    </location>
</feature>
<feature type="region of interest" description="Disordered" evidence="3">
    <location>
        <begin position="533"/>
        <end position="594"/>
    </location>
</feature>
<proteinExistence type="inferred from homology"/>
<dbReference type="Pfam" id="PF03389">
    <property type="entry name" value="MobA_MobL"/>
    <property type="match status" value="1"/>
</dbReference>
<keyword evidence="2" id="KW-0184">Conjugation</keyword>
<evidence type="ECO:0000256" key="2">
    <source>
        <dbReference type="ARBA" id="ARBA00022971"/>
    </source>
</evidence>
<evidence type="ECO:0000256" key="3">
    <source>
        <dbReference type="SAM" id="MobiDB-lite"/>
    </source>
</evidence>
<dbReference type="KEGG" id="pprf:DPRO_PB0007"/>
<comment type="similarity">
    <text evidence="1">Belongs to the MobA/MobL family.</text>
</comment>
<feature type="domain" description="MobA/MobL protein" evidence="4">
    <location>
        <begin position="69"/>
        <end position="260"/>
    </location>
</feature>
<evidence type="ECO:0000256" key="1">
    <source>
        <dbReference type="ARBA" id="ARBA00010873"/>
    </source>
</evidence>
<gene>
    <name evidence="5" type="ORF">DPRO_PB0007</name>
</gene>
<sequence>MSKGALIHSANVCALRGEELQTNNPLAQMIQKDNEEYQIGKASRSQNGNFLYGPIYHFSAKVVSRGKGQSAVASAAYRAGAELVDERTGEVKDFTRKERVDFSEIAAPENAPEWVRDRQRLWNEVESGEKRKDAQLCREVNAALPKALTLDEQKNIVREFVAENYTKRGMVTDWNIHDSQGKNPHVHMMITMREIGPEGFAKKKNRDWNRKEFLEQQREGWAKTTNKELNRVGFDYRIDHRSLEAQGIDRIPQKHLGPRPNIYQKAEHSQIIQANKELAQLTKDLKEIQARQKEIHGKAAELQEQQQERTQEPQRVQAKERAAEPVREPQNPKQPERKAPTKKKALQIKQPELDPRREALRQKVEARQRANDNEQKRLSNKGREVWPEHEREQWRMEERPKIKEKELHKMIEERKAQSKYNKPIQEHEAKAKAHEDEAKRQSRTAEAEKQSRMSRLLGKDKRAERAAEEARRKAEIEKGQANKLTEIRDKHVTEAVKAKLAADPIAKKAFESTVEKQLKKTEQIKEKKIGMNVDRSEKLERQRKAREEKAAEKKREKKMLEAMTLPEHQAWFKEKRKKERGQDKERIRSRSRGR</sequence>
<dbReference type="InterPro" id="IPR005053">
    <property type="entry name" value="MobA_MobL"/>
</dbReference>
<organism evidence="5 6">
    <name type="scientific">Pseudodesulfovibrio profundus</name>
    <dbReference type="NCBI Taxonomy" id="57320"/>
    <lineage>
        <taxon>Bacteria</taxon>
        <taxon>Pseudomonadati</taxon>
        <taxon>Thermodesulfobacteriota</taxon>
        <taxon>Desulfovibrionia</taxon>
        <taxon>Desulfovibrionales</taxon>
        <taxon>Desulfovibrionaceae</taxon>
    </lineage>
</organism>
<keyword evidence="6" id="KW-1185">Reference proteome</keyword>
<name>A0A2C8FDZ8_9BACT</name>
<protein>
    <recommendedName>
        <fullName evidence="4">MobA/MobL protein domain-containing protein</fullName>
    </recommendedName>
</protein>
<dbReference type="NCBIfam" id="NF041496">
    <property type="entry name" value="MobQ"/>
    <property type="match status" value="1"/>
</dbReference>
<dbReference type="Gene3D" id="3.30.930.30">
    <property type="match status" value="1"/>
</dbReference>
<keyword evidence="5" id="KW-0614">Plasmid</keyword>
<feature type="compositionally biased region" description="Basic and acidic residues" evidence="3">
    <location>
        <begin position="300"/>
        <end position="327"/>
    </location>
</feature>
<accession>A0A2C8FDZ8</accession>
<dbReference type="Proteomes" id="UP000219215">
    <property type="component" value="Plasmid pbDPRO"/>
</dbReference>
<dbReference type="AlphaFoldDB" id="A0A2C8FDZ8"/>
<evidence type="ECO:0000313" key="5">
    <source>
        <dbReference type="EMBL" id="SOB62174.1"/>
    </source>
</evidence>
<evidence type="ECO:0000259" key="4">
    <source>
        <dbReference type="Pfam" id="PF03389"/>
    </source>
</evidence>
<evidence type="ECO:0000313" key="6">
    <source>
        <dbReference type="Proteomes" id="UP000219215"/>
    </source>
</evidence>
<feature type="region of interest" description="Disordered" evidence="3">
    <location>
        <begin position="300"/>
        <end position="488"/>
    </location>
</feature>
<dbReference type="EMBL" id="LT907977">
    <property type="protein sequence ID" value="SOB62174.1"/>
    <property type="molecule type" value="Genomic_DNA"/>
</dbReference>
<reference evidence="6" key="1">
    <citation type="submission" date="2017-09" db="EMBL/GenBank/DDBJ databases">
        <authorList>
            <person name="Regsiter A."/>
            <person name="William W."/>
        </authorList>
    </citation>
    <scope>NUCLEOTIDE SEQUENCE [LARGE SCALE GENOMIC DNA]</scope>
    <source>
        <strain evidence="6">500-1</strain>
        <plasmid evidence="6">pbdpro</plasmid>
    </source>
</reference>
<feature type="compositionally biased region" description="Basic and acidic residues" evidence="3">
    <location>
        <begin position="424"/>
        <end position="488"/>
    </location>
</feature>